<dbReference type="Gene3D" id="3.40.50.10610">
    <property type="entry name" value="ABC-type transport auxiliary lipoprotein component"/>
    <property type="match status" value="1"/>
</dbReference>
<dbReference type="Proteomes" id="UP000664658">
    <property type="component" value="Unassembled WGS sequence"/>
</dbReference>
<reference evidence="4" key="1">
    <citation type="submission" date="2021-03" db="EMBL/GenBank/DDBJ databases">
        <title>Plesiomonas shigelloides zfcc0051, isolated from zebrafish feces.</title>
        <authorList>
            <person name="Vanderhoek Z."/>
            <person name="Gaulke C."/>
        </authorList>
    </citation>
    <scope>NUCLEOTIDE SEQUENCE</scope>
    <source>
        <strain evidence="4">Zfcc0051</strain>
    </source>
</reference>
<evidence type="ECO:0000259" key="2">
    <source>
        <dbReference type="Pfam" id="PF16538"/>
    </source>
</evidence>
<dbReference type="EMBL" id="JAFNAA010000001">
    <property type="protein sequence ID" value="MBO1106724.1"/>
    <property type="molecule type" value="Genomic_DNA"/>
</dbReference>
<evidence type="ECO:0000256" key="1">
    <source>
        <dbReference type="SAM" id="SignalP"/>
    </source>
</evidence>
<dbReference type="Gene3D" id="3.30.1660.40">
    <property type="entry name" value="FlgT, N-terminal domain"/>
    <property type="match status" value="1"/>
</dbReference>
<protein>
    <recommendedName>
        <fullName evidence="6">Flagellar basal-body protein</fullName>
    </recommendedName>
</protein>
<dbReference type="Gene3D" id="2.40.10.410">
    <property type="entry name" value="FlgT, C-terminal domain"/>
    <property type="match status" value="1"/>
</dbReference>
<dbReference type="AlphaFoldDB" id="A0A8I1W2J5"/>
<feature type="chain" id="PRO_5034412253" description="Flagellar basal-body protein" evidence="1">
    <location>
        <begin position="30"/>
        <end position="391"/>
    </location>
</feature>
<evidence type="ECO:0000313" key="4">
    <source>
        <dbReference type="EMBL" id="MBO1106724.1"/>
    </source>
</evidence>
<accession>A0A8I1W2J5</accession>
<proteinExistence type="predicted"/>
<dbReference type="Pfam" id="PF16538">
    <property type="entry name" value="FlgT_C"/>
    <property type="match status" value="1"/>
</dbReference>
<dbReference type="InterPro" id="IPR038165">
    <property type="entry name" value="FlgT_C_sf"/>
</dbReference>
<evidence type="ECO:0000259" key="3">
    <source>
        <dbReference type="Pfam" id="PF16539"/>
    </source>
</evidence>
<feature type="domain" description="Flagellar assembly protein T C-terminal" evidence="2">
    <location>
        <begin position="314"/>
        <end position="390"/>
    </location>
</feature>
<dbReference type="Pfam" id="PF16539">
    <property type="entry name" value="FlgT_M"/>
    <property type="match status" value="1"/>
</dbReference>
<dbReference type="RefSeq" id="WP_207541411.1">
    <property type="nucleotide sequence ID" value="NZ_JAFNAA010000001.1"/>
</dbReference>
<name>A0A8I1W2J5_PLESH</name>
<comment type="caution">
    <text evidence="4">The sequence shown here is derived from an EMBL/GenBank/DDBJ whole genome shotgun (WGS) entry which is preliminary data.</text>
</comment>
<keyword evidence="1" id="KW-0732">Signal</keyword>
<evidence type="ECO:0008006" key="6">
    <source>
        <dbReference type="Google" id="ProtNLM"/>
    </source>
</evidence>
<dbReference type="InterPro" id="IPR032386">
    <property type="entry name" value="FlgT_M"/>
</dbReference>
<sequence>MTLTLRPRATCLATVLMLASSLYTSNLYAAWYQTTVSIPTQAGSESQLRSLALSDASGQLLGYAGVSMNYQQPLVASLLSGDKDGQTIRYAAGSPVRAATVVSSATQNGRFTLTLRADITPDRSLCRRQGYRKPLAVYRFALNDLTQASLGAIFNIDSDYPRVLERQLRQDLQGLQVRSYQNEHLPADASANWLAAAGEQQQAQYLLTGQLIDLSPAPVTGLNTFFRVSPMKRHFAVNITVFDSYSGEQVFERLYRTEAEWPFERTERVDTSSANFWQSAYGYAIRLQTDQIAQDLDTALGCSATQARITEINGNRLKINIGSRNGVRKGDRVKLLHTTEFVDQSGNVAEMFTPSGMSLTVSQVYATYAIINIGSLNTASTIQVGDLVTKS</sequence>
<organism evidence="4 5">
    <name type="scientific">Plesiomonas shigelloides</name>
    <name type="common">Aeromonas shigelloides</name>
    <dbReference type="NCBI Taxonomy" id="703"/>
    <lineage>
        <taxon>Bacteria</taxon>
        <taxon>Pseudomonadati</taxon>
        <taxon>Pseudomonadota</taxon>
        <taxon>Gammaproteobacteria</taxon>
        <taxon>Enterobacterales</taxon>
        <taxon>Enterobacteriaceae</taxon>
        <taxon>Plesiomonas</taxon>
    </lineage>
</organism>
<evidence type="ECO:0000313" key="5">
    <source>
        <dbReference type="Proteomes" id="UP000664658"/>
    </source>
</evidence>
<feature type="domain" description="Flagellar assembly protein T middle" evidence="3">
    <location>
        <begin position="125"/>
        <end position="271"/>
    </location>
</feature>
<gene>
    <name evidence="4" type="ORF">J2R62_00560</name>
</gene>
<dbReference type="InterPro" id="IPR038180">
    <property type="entry name" value="FlgT_N_sf"/>
</dbReference>
<dbReference type="InterPro" id="IPR032388">
    <property type="entry name" value="FlgT_C"/>
</dbReference>
<feature type="signal peptide" evidence="1">
    <location>
        <begin position="1"/>
        <end position="29"/>
    </location>
</feature>